<dbReference type="InterPro" id="IPR002711">
    <property type="entry name" value="HNH"/>
</dbReference>
<organism evidence="3 4">
    <name type="scientific">Neptunomonas japonica JAMM 1380</name>
    <dbReference type="NCBI Taxonomy" id="1441457"/>
    <lineage>
        <taxon>Bacteria</taxon>
        <taxon>Pseudomonadati</taxon>
        <taxon>Pseudomonadota</taxon>
        <taxon>Gammaproteobacteria</taxon>
        <taxon>Oceanospirillales</taxon>
        <taxon>Oceanospirillaceae</taxon>
        <taxon>Neptunomonas</taxon>
    </lineage>
</organism>
<feature type="domain" description="HNH nuclease" evidence="2">
    <location>
        <begin position="51"/>
        <end position="105"/>
    </location>
</feature>
<keyword evidence="3" id="KW-0255">Endonuclease</keyword>
<dbReference type="GO" id="GO:0003676">
    <property type="term" value="F:nucleic acid binding"/>
    <property type="evidence" value="ECO:0007669"/>
    <property type="project" value="InterPro"/>
</dbReference>
<dbReference type="CDD" id="cd00085">
    <property type="entry name" value="HNHc"/>
    <property type="match status" value="1"/>
</dbReference>
<evidence type="ECO:0000313" key="3">
    <source>
        <dbReference type="EMBL" id="BBB29366.1"/>
    </source>
</evidence>
<accession>A0A7R6PJG8</accession>
<dbReference type="Gene3D" id="1.10.30.50">
    <property type="match status" value="1"/>
</dbReference>
<reference evidence="3 4" key="1">
    <citation type="journal article" date="2008" name="Int. J. Syst. Evol. Microbiol.">
        <title>Neptunomonas japonica sp. nov., an Osedax japonicus symbiont-like bacterium isolated from sediment adjacent to sperm whale carcasses off Kagoshima, Japan.</title>
        <authorList>
            <person name="Miyazaki M."/>
            <person name="Nogi Y."/>
            <person name="Fujiwara Y."/>
            <person name="Kawato M."/>
            <person name="Kubokawa K."/>
            <person name="Horikoshi K."/>
        </authorList>
    </citation>
    <scope>NUCLEOTIDE SEQUENCE [LARGE SCALE GENOMIC DNA]</scope>
    <source>
        <strain evidence="3 4">JAMM 1380</strain>
    </source>
</reference>
<gene>
    <name evidence="3" type="ORF">NEJAP_1414</name>
</gene>
<name>A0A7R6PJG8_9GAMM</name>
<keyword evidence="4" id="KW-1185">Reference proteome</keyword>
<protein>
    <submittedName>
        <fullName evidence="3">HNH endonuclease family protein</fullName>
    </submittedName>
</protein>
<dbReference type="EMBL" id="AP014546">
    <property type="protein sequence ID" value="BBB29366.1"/>
    <property type="molecule type" value="Genomic_DNA"/>
</dbReference>
<dbReference type="RefSeq" id="WP_201349982.1">
    <property type="nucleotide sequence ID" value="NZ_AP014546.1"/>
</dbReference>
<evidence type="ECO:0000259" key="2">
    <source>
        <dbReference type="SMART" id="SM00507"/>
    </source>
</evidence>
<dbReference type="GO" id="GO:0008270">
    <property type="term" value="F:zinc ion binding"/>
    <property type="evidence" value="ECO:0007669"/>
    <property type="project" value="InterPro"/>
</dbReference>
<dbReference type="GO" id="GO:0004519">
    <property type="term" value="F:endonuclease activity"/>
    <property type="evidence" value="ECO:0007669"/>
    <property type="project" value="UniProtKB-KW"/>
</dbReference>
<dbReference type="KEGG" id="njp:NEJAP_1414"/>
<feature type="region of interest" description="Disordered" evidence="1">
    <location>
        <begin position="107"/>
        <end position="126"/>
    </location>
</feature>
<dbReference type="AlphaFoldDB" id="A0A7R6PJG8"/>
<keyword evidence="3" id="KW-0540">Nuclease</keyword>
<dbReference type="Pfam" id="PF01844">
    <property type="entry name" value="HNH"/>
    <property type="match status" value="1"/>
</dbReference>
<sequence>MPPRTPKACRLQGCRHTTQHKHGYCDEHAHKAERKAWANSGKGRGGRPWRRKRDIVKANADGLCVLCRLKRIISTGSVCDHIVPEAEGGSSDISNLQWLCVPCHDEKTAKESKRGVSRTPTRGGAG</sequence>
<dbReference type="SMART" id="SM00507">
    <property type="entry name" value="HNHc"/>
    <property type="match status" value="1"/>
</dbReference>
<keyword evidence="3" id="KW-0378">Hydrolase</keyword>
<dbReference type="InterPro" id="IPR003615">
    <property type="entry name" value="HNH_nuc"/>
</dbReference>
<dbReference type="Proteomes" id="UP000595332">
    <property type="component" value="Chromosome"/>
</dbReference>
<evidence type="ECO:0000256" key="1">
    <source>
        <dbReference type="SAM" id="MobiDB-lite"/>
    </source>
</evidence>
<evidence type="ECO:0000313" key="4">
    <source>
        <dbReference type="Proteomes" id="UP000595332"/>
    </source>
</evidence>
<proteinExistence type="predicted"/>